<accession>A0A517P630</accession>
<proteinExistence type="predicted"/>
<dbReference type="GO" id="GO:0050043">
    <property type="term" value="F:lactate racemase activity"/>
    <property type="evidence" value="ECO:0007669"/>
    <property type="project" value="InterPro"/>
</dbReference>
<dbReference type="KEGG" id="acaf:CA12_08840"/>
<dbReference type="Gene3D" id="3.90.226.30">
    <property type="match status" value="1"/>
</dbReference>
<organism evidence="3 4">
    <name type="scientific">Alienimonas californiensis</name>
    <dbReference type="NCBI Taxonomy" id="2527989"/>
    <lineage>
        <taxon>Bacteria</taxon>
        <taxon>Pseudomonadati</taxon>
        <taxon>Planctomycetota</taxon>
        <taxon>Planctomycetia</taxon>
        <taxon>Planctomycetales</taxon>
        <taxon>Planctomycetaceae</taxon>
        <taxon>Alienimonas</taxon>
    </lineage>
</organism>
<dbReference type="OrthoDB" id="9770545at2"/>
<dbReference type="RefSeq" id="WP_145357662.1">
    <property type="nucleotide sequence ID" value="NZ_CP036265.1"/>
</dbReference>
<dbReference type="InterPro" id="IPR043166">
    <property type="entry name" value="LarA-like_C"/>
</dbReference>
<reference evidence="3 4" key="1">
    <citation type="submission" date="2019-02" db="EMBL/GenBank/DDBJ databases">
        <title>Deep-cultivation of Planctomycetes and their phenomic and genomic characterization uncovers novel biology.</title>
        <authorList>
            <person name="Wiegand S."/>
            <person name="Jogler M."/>
            <person name="Boedeker C."/>
            <person name="Pinto D."/>
            <person name="Vollmers J."/>
            <person name="Rivas-Marin E."/>
            <person name="Kohn T."/>
            <person name="Peeters S.H."/>
            <person name="Heuer A."/>
            <person name="Rast P."/>
            <person name="Oberbeckmann S."/>
            <person name="Bunk B."/>
            <person name="Jeske O."/>
            <person name="Meyerdierks A."/>
            <person name="Storesund J.E."/>
            <person name="Kallscheuer N."/>
            <person name="Luecker S."/>
            <person name="Lage O.M."/>
            <person name="Pohl T."/>
            <person name="Merkel B.J."/>
            <person name="Hornburger P."/>
            <person name="Mueller R.-W."/>
            <person name="Bruemmer F."/>
            <person name="Labrenz M."/>
            <person name="Spormann A.M."/>
            <person name="Op den Camp H."/>
            <person name="Overmann J."/>
            <person name="Amann R."/>
            <person name="Jetten M.S.M."/>
            <person name="Mascher T."/>
            <person name="Medema M.H."/>
            <person name="Devos D.P."/>
            <person name="Kaster A.-K."/>
            <person name="Ovreas L."/>
            <person name="Rohde M."/>
            <person name="Galperin M.Y."/>
            <person name="Jogler C."/>
        </authorList>
    </citation>
    <scope>NUCLEOTIDE SEQUENCE [LARGE SCALE GENOMIC DNA]</scope>
    <source>
        <strain evidence="3 4">CA12</strain>
    </source>
</reference>
<dbReference type="PANTHER" id="PTHR33171:SF17">
    <property type="entry name" value="LARA-LIKE N-TERMINAL DOMAIN-CONTAINING PROTEIN"/>
    <property type="match status" value="1"/>
</dbReference>
<dbReference type="InterPro" id="IPR018657">
    <property type="entry name" value="LarA-like_N"/>
</dbReference>
<dbReference type="Pfam" id="PF09861">
    <property type="entry name" value="Lar_N"/>
    <property type="match status" value="1"/>
</dbReference>
<dbReference type="InterPro" id="IPR048068">
    <property type="entry name" value="LarA-like"/>
</dbReference>
<dbReference type="Proteomes" id="UP000318741">
    <property type="component" value="Chromosome"/>
</dbReference>
<dbReference type="Pfam" id="PF21113">
    <property type="entry name" value="LarA_C"/>
    <property type="match status" value="1"/>
</dbReference>
<gene>
    <name evidence="3" type="ORF">CA12_08840</name>
</gene>
<name>A0A517P630_9PLAN</name>
<evidence type="ECO:0000259" key="2">
    <source>
        <dbReference type="Pfam" id="PF21113"/>
    </source>
</evidence>
<dbReference type="NCBIfam" id="NF033504">
    <property type="entry name" value="Ni_dep_LarA"/>
    <property type="match status" value="1"/>
</dbReference>
<dbReference type="PANTHER" id="PTHR33171">
    <property type="entry name" value="LAR_N DOMAIN-CONTAINING PROTEIN"/>
    <property type="match status" value="1"/>
</dbReference>
<evidence type="ECO:0000313" key="3">
    <source>
        <dbReference type="EMBL" id="QDT14805.1"/>
    </source>
</evidence>
<dbReference type="EMBL" id="CP036265">
    <property type="protein sequence ID" value="QDT14805.1"/>
    <property type="molecule type" value="Genomic_DNA"/>
</dbReference>
<dbReference type="InterPro" id="IPR047926">
    <property type="entry name" value="Ni_dep_LarA"/>
</dbReference>
<dbReference type="AlphaFoldDB" id="A0A517P630"/>
<protein>
    <submittedName>
        <fullName evidence="3">Uncharacterized protein</fullName>
    </submittedName>
</protein>
<evidence type="ECO:0000259" key="1">
    <source>
        <dbReference type="Pfam" id="PF09861"/>
    </source>
</evidence>
<feature type="domain" description="Lactate racemase C-terminal" evidence="2">
    <location>
        <begin position="275"/>
        <end position="422"/>
    </location>
</feature>
<dbReference type="Gene3D" id="3.40.50.11440">
    <property type="match status" value="1"/>
</dbReference>
<sequence length="433" mass="46297">MKFTLAYGKTGLEAVVPDANLVGPLEIRPAPPLADPRSAVAASLREPTGCPPLSELARGRRTACILICDITRPVPNELLLGELLPTLEAAGVPRDGITILIATGLHRPNEGDELIELVGPEIAANYRVENHFGKDLASHTDLGVSPRGVPIHIDSRYVDADLKIATGLIEPHLMAGYSGGRKLVCPGIAALETVRVWHGPQFLEHPNADCGILEGNPVHEENTWIARRAGCDFILNVTLDGDRRVTGVFAGEMEEAFHEGVAFARQVVTVPVDGPVDVAVTSAAGYPLDQNFYQSIKGLTGVLPVMKEGGTIIIAAEMTEGVGSPEFAGLFEEFPDPADFMTAITGADPTRPDFFVMDQWQLEEMAKVLRRCEVVYVTNHAPFADQLEKLYVTRAASVESAVAAALAKHGDDARIAVVPEGPYVLPTLEAVAG</sequence>
<keyword evidence="4" id="KW-1185">Reference proteome</keyword>
<feature type="domain" description="LarA-like N-terminal" evidence="1">
    <location>
        <begin position="7"/>
        <end position="209"/>
    </location>
</feature>
<dbReference type="InterPro" id="IPR048520">
    <property type="entry name" value="LarA_C"/>
</dbReference>
<evidence type="ECO:0000313" key="4">
    <source>
        <dbReference type="Proteomes" id="UP000318741"/>
    </source>
</evidence>